<proteinExistence type="predicted"/>
<comment type="caution">
    <text evidence="1">The sequence shown here is derived from an EMBL/GenBank/DDBJ whole genome shotgun (WGS) entry which is preliminary data.</text>
</comment>
<dbReference type="AlphaFoldDB" id="A0A0F9KHW8"/>
<organism evidence="1">
    <name type="scientific">marine sediment metagenome</name>
    <dbReference type="NCBI Taxonomy" id="412755"/>
    <lineage>
        <taxon>unclassified sequences</taxon>
        <taxon>metagenomes</taxon>
        <taxon>ecological metagenomes</taxon>
    </lineage>
</organism>
<dbReference type="EMBL" id="LAZR01008003">
    <property type="protein sequence ID" value="KKM81553.1"/>
    <property type="molecule type" value="Genomic_DNA"/>
</dbReference>
<gene>
    <name evidence="1" type="ORF">LCGC14_1328560</name>
</gene>
<sequence length="87" mass="10056">MIWQPFWGGWRGSEDGTFRDNPNINYLGWDWWTTLLSLSWDGLYWLAVDSIDSVSTPLFFWVVLGLEGATRARGKVRIRCTTSNLAK</sequence>
<evidence type="ECO:0000313" key="1">
    <source>
        <dbReference type="EMBL" id="KKM81553.1"/>
    </source>
</evidence>
<accession>A0A0F9KHW8</accession>
<reference evidence="1" key="1">
    <citation type="journal article" date="2015" name="Nature">
        <title>Complex archaea that bridge the gap between prokaryotes and eukaryotes.</title>
        <authorList>
            <person name="Spang A."/>
            <person name="Saw J.H."/>
            <person name="Jorgensen S.L."/>
            <person name="Zaremba-Niedzwiedzka K."/>
            <person name="Martijn J."/>
            <person name="Lind A.E."/>
            <person name="van Eijk R."/>
            <person name="Schleper C."/>
            <person name="Guy L."/>
            <person name="Ettema T.J."/>
        </authorList>
    </citation>
    <scope>NUCLEOTIDE SEQUENCE</scope>
</reference>
<name>A0A0F9KHW8_9ZZZZ</name>
<protein>
    <submittedName>
        <fullName evidence="1">Uncharacterized protein</fullName>
    </submittedName>
</protein>